<evidence type="ECO:0000313" key="1">
    <source>
        <dbReference type="EMBL" id="MPN35256.1"/>
    </source>
</evidence>
<dbReference type="AlphaFoldDB" id="A0A645H9Q5"/>
<evidence type="ECO:0008006" key="2">
    <source>
        <dbReference type="Google" id="ProtNLM"/>
    </source>
</evidence>
<dbReference type="PANTHER" id="PTHR38659">
    <property type="entry name" value="METAL-DEPENDENT PHOSPHOHYDROLASE"/>
    <property type="match status" value="1"/>
</dbReference>
<dbReference type="EMBL" id="VSSQ01088719">
    <property type="protein sequence ID" value="MPN35256.1"/>
    <property type="molecule type" value="Genomic_DNA"/>
</dbReference>
<dbReference type="PANTHER" id="PTHR38659:SF2">
    <property type="entry name" value="HDIG DOMAIN PROTEIN"/>
    <property type="match status" value="1"/>
</dbReference>
<dbReference type="SUPFAM" id="SSF109604">
    <property type="entry name" value="HD-domain/PDEase-like"/>
    <property type="match status" value="1"/>
</dbReference>
<reference evidence="1" key="1">
    <citation type="submission" date="2019-08" db="EMBL/GenBank/DDBJ databases">
        <authorList>
            <person name="Kucharzyk K."/>
            <person name="Murdoch R.W."/>
            <person name="Higgins S."/>
            <person name="Loffler F."/>
        </authorList>
    </citation>
    <scope>NUCLEOTIDE SEQUENCE</scope>
</reference>
<name>A0A645H9Q5_9ZZZZ</name>
<proteinExistence type="predicted"/>
<sequence>MRWYAENYGYANESGYWEIVGLLHDIDYEMFPDQHCVKAPELLGEANISEEMIYSICSHGHGICVDMKPNHLMEKILYAADELTGLIGAAVKMRPSKSAMDLELSSLKKKFKDKKFAAGCSRDIIENGAAMLGWSLDELLEKTILAMRSCEESVNKTMNDLKLA</sequence>
<accession>A0A645H9Q5</accession>
<organism evidence="1">
    <name type="scientific">bioreactor metagenome</name>
    <dbReference type="NCBI Taxonomy" id="1076179"/>
    <lineage>
        <taxon>unclassified sequences</taxon>
        <taxon>metagenomes</taxon>
        <taxon>ecological metagenomes</taxon>
    </lineage>
</organism>
<protein>
    <recommendedName>
        <fullName evidence="2">HD domain-containing protein</fullName>
    </recommendedName>
</protein>
<comment type="caution">
    <text evidence="1">The sequence shown here is derived from an EMBL/GenBank/DDBJ whole genome shotgun (WGS) entry which is preliminary data.</text>
</comment>
<gene>
    <name evidence="1" type="ORF">SDC9_182753</name>
</gene>